<protein>
    <submittedName>
        <fullName evidence="2">Uncharacterized protein</fullName>
    </submittedName>
</protein>
<keyword evidence="3" id="KW-1185">Reference proteome</keyword>
<dbReference type="Proteomes" id="UP000027647">
    <property type="component" value="Unassembled WGS sequence"/>
</dbReference>
<dbReference type="AlphaFoldDB" id="A0A074M6L2"/>
<organism evidence="2 3">
    <name type="scientific">Erythrobacter longus</name>
    <dbReference type="NCBI Taxonomy" id="1044"/>
    <lineage>
        <taxon>Bacteria</taxon>
        <taxon>Pseudomonadati</taxon>
        <taxon>Pseudomonadota</taxon>
        <taxon>Alphaproteobacteria</taxon>
        <taxon>Sphingomonadales</taxon>
        <taxon>Erythrobacteraceae</taxon>
        <taxon>Erythrobacter/Porphyrobacter group</taxon>
        <taxon>Erythrobacter</taxon>
    </lineage>
</organism>
<dbReference type="STRING" id="1044.EH31_13310"/>
<keyword evidence="1" id="KW-1133">Transmembrane helix</keyword>
<keyword evidence="1" id="KW-0812">Transmembrane</keyword>
<accession>A0A074M6L2</accession>
<feature type="transmembrane region" description="Helical" evidence="1">
    <location>
        <begin position="12"/>
        <end position="31"/>
    </location>
</feature>
<name>A0A074M6L2_ERYLO</name>
<dbReference type="EMBL" id="JMIW01000006">
    <property type="protein sequence ID" value="KEO89019.1"/>
    <property type="molecule type" value="Genomic_DNA"/>
</dbReference>
<evidence type="ECO:0000313" key="3">
    <source>
        <dbReference type="Proteomes" id="UP000027647"/>
    </source>
</evidence>
<evidence type="ECO:0000313" key="2">
    <source>
        <dbReference type="EMBL" id="KEO89019.1"/>
    </source>
</evidence>
<keyword evidence="1" id="KW-0472">Membrane</keyword>
<proteinExistence type="predicted"/>
<dbReference type="RefSeq" id="WP_034960806.1">
    <property type="nucleotide sequence ID" value="NZ_JMIW01000006.1"/>
</dbReference>
<sequence length="89" mass="9909">MFGADTALVFDALQMSAVIAAVTGGAVYAAMRLRRKSKNRRAVDQVAGSDLEERVRVLERIATDRSIDLAEEIEALRRPQEQQYKEASQ</sequence>
<evidence type="ECO:0000256" key="1">
    <source>
        <dbReference type="SAM" id="Phobius"/>
    </source>
</evidence>
<gene>
    <name evidence="2" type="ORF">EH31_13310</name>
</gene>
<comment type="caution">
    <text evidence="2">The sequence shown here is derived from an EMBL/GenBank/DDBJ whole genome shotgun (WGS) entry which is preliminary data.</text>
</comment>
<reference evidence="2 3" key="1">
    <citation type="submission" date="2014-04" db="EMBL/GenBank/DDBJ databases">
        <title>A comprehensive comparison of genomes of Erythrobacter spp. strains.</title>
        <authorList>
            <person name="Zheng Q."/>
        </authorList>
    </citation>
    <scope>NUCLEOTIDE SEQUENCE [LARGE SCALE GENOMIC DNA]</scope>
    <source>
        <strain evidence="2 3">DSM 6997</strain>
    </source>
</reference>